<keyword evidence="3" id="KW-1185">Reference proteome</keyword>
<organism evidence="2 3">
    <name type="scientific">Chrysochromulina tobinii</name>
    <dbReference type="NCBI Taxonomy" id="1460289"/>
    <lineage>
        <taxon>Eukaryota</taxon>
        <taxon>Haptista</taxon>
        <taxon>Haptophyta</taxon>
        <taxon>Prymnesiophyceae</taxon>
        <taxon>Prymnesiales</taxon>
        <taxon>Chrysochromulinaceae</taxon>
        <taxon>Chrysochromulina</taxon>
    </lineage>
</organism>
<keyword evidence="1" id="KW-1133">Transmembrane helix</keyword>
<evidence type="ECO:0000313" key="3">
    <source>
        <dbReference type="Proteomes" id="UP000037460"/>
    </source>
</evidence>
<evidence type="ECO:0000256" key="1">
    <source>
        <dbReference type="SAM" id="Phobius"/>
    </source>
</evidence>
<dbReference type="Proteomes" id="UP000037460">
    <property type="component" value="Unassembled WGS sequence"/>
</dbReference>
<name>A0A0M0JQN9_9EUKA</name>
<feature type="non-terminal residue" evidence="2">
    <location>
        <position position="130"/>
    </location>
</feature>
<feature type="transmembrane region" description="Helical" evidence="1">
    <location>
        <begin position="65"/>
        <end position="86"/>
    </location>
</feature>
<proteinExistence type="predicted"/>
<keyword evidence="1" id="KW-0812">Transmembrane</keyword>
<dbReference type="AlphaFoldDB" id="A0A0M0JQN9"/>
<comment type="caution">
    <text evidence="2">The sequence shown here is derived from an EMBL/GenBank/DDBJ whole genome shotgun (WGS) entry which is preliminary data.</text>
</comment>
<keyword evidence="1" id="KW-0472">Membrane</keyword>
<accession>A0A0M0JQN9</accession>
<dbReference type="EMBL" id="JWZX01002541">
    <property type="protein sequence ID" value="KOO28607.1"/>
    <property type="molecule type" value="Genomic_DNA"/>
</dbReference>
<reference evidence="3" key="1">
    <citation type="journal article" date="2015" name="PLoS Genet.">
        <title>Genome Sequence and Transcriptome Analyses of Chrysochromulina tobin: Metabolic Tools for Enhanced Algal Fitness in the Prominent Order Prymnesiales (Haptophyceae).</title>
        <authorList>
            <person name="Hovde B.T."/>
            <person name="Deodato C.R."/>
            <person name="Hunsperger H.M."/>
            <person name="Ryken S.A."/>
            <person name="Yost W."/>
            <person name="Jha R.K."/>
            <person name="Patterson J."/>
            <person name="Monnat R.J. Jr."/>
            <person name="Barlow S.B."/>
            <person name="Starkenburg S.R."/>
            <person name="Cattolico R.A."/>
        </authorList>
    </citation>
    <scope>NUCLEOTIDE SEQUENCE</scope>
    <source>
        <strain evidence="3">CCMP291</strain>
    </source>
</reference>
<protein>
    <submittedName>
        <fullName evidence="2">Uncharacterized protein</fullName>
    </submittedName>
</protein>
<gene>
    <name evidence="2" type="ORF">Ctob_014044</name>
</gene>
<sequence length="130" mass="14788">MGLLRALEARLSDPDVSDKSGDGYYVRTKDGRKVGPMVGGNYYKVELRRGVVFDRACSCKACGHVCELLIIIVCFLSIVGVFIFLINSKVMEKERKKTGEGTWLLLEFMLGLTVVMVIYTIRTLFKRWRK</sequence>
<feature type="transmembrane region" description="Helical" evidence="1">
    <location>
        <begin position="106"/>
        <end position="125"/>
    </location>
</feature>
<evidence type="ECO:0000313" key="2">
    <source>
        <dbReference type="EMBL" id="KOO28607.1"/>
    </source>
</evidence>